<accession>A0A8J6AUT4</accession>
<comment type="caution">
    <text evidence="2">The sequence shown here is derived from an EMBL/GenBank/DDBJ whole genome shotgun (WGS) entry which is preliminary data.</text>
</comment>
<dbReference type="AlphaFoldDB" id="A0A8J6AUT4"/>
<dbReference type="Proteomes" id="UP000717585">
    <property type="component" value="Unassembled WGS sequence"/>
</dbReference>
<keyword evidence="3" id="KW-1185">Reference proteome</keyword>
<organism evidence="2 3">
    <name type="scientific">Carpediemonas membranifera</name>
    <dbReference type="NCBI Taxonomy" id="201153"/>
    <lineage>
        <taxon>Eukaryota</taxon>
        <taxon>Metamonada</taxon>
        <taxon>Carpediemonas-like organisms</taxon>
        <taxon>Carpediemonas</taxon>
    </lineage>
</organism>
<protein>
    <submittedName>
        <fullName evidence="2">Uncharacterized protein</fullName>
    </submittedName>
</protein>
<sequence length="190" mass="20878">MPHGRTVAPLWDLEYPVIVINSSAIASNDSSGMGERSTVSVVAATDALPGVSRRAGRIRTVNTSCRTWKKPLQVGCRLGPLERKAAAAALSEMLKGTGFQVQTAIVYDKGKLTKMTRGKATAWADLVDSEILPENYSPRLIFNMDKASIKATHTRTRLSSSFMTTMSVARAWRSRPTPPRQRSSSRSRWL</sequence>
<gene>
    <name evidence="2" type="ORF">J8273_0525</name>
</gene>
<reference evidence="2" key="1">
    <citation type="submission" date="2021-05" db="EMBL/GenBank/DDBJ databases">
        <title>A free-living protist that lacks canonical eukaryotic 1 DNA replication and segregation systems.</title>
        <authorList>
            <person name="Salas-Leiva D.E."/>
            <person name="Tromer E.C."/>
            <person name="Curtis B.A."/>
            <person name="Jerlstrom-Hultqvist J."/>
            <person name="Kolisko M."/>
            <person name="Yi Z."/>
            <person name="Salas-Leiva J.S."/>
            <person name="Gallot-Lavallee L."/>
            <person name="Kops G.J.P.L."/>
            <person name="Archibald J.M."/>
            <person name="Simpson A.G.B."/>
            <person name="Roger A.J."/>
        </authorList>
    </citation>
    <scope>NUCLEOTIDE SEQUENCE</scope>
    <source>
        <strain evidence="2">BICM</strain>
    </source>
</reference>
<proteinExistence type="predicted"/>
<evidence type="ECO:0000313" key="2">
    <source>
        <dbReference type="EMBL" id="KAG9395296.1"/>
    </source>
</evidence>
<evidence type="ECO:0000256" key="1">
    <source>
        <dbReference type="SAM" id="MobiDB-lite"/>
    </source>
</evidence>
<dbReference type="EMBL" id="JAHDYR010000012">
    <property type="protein sequence ID" value="KAG9395296.1"/>
    <property type="molecule type" value="Genomic_DNA"/>
</dbReference>
<evidence type="ECO:0000313" key="3">
    <source>
        <dbReference type="Proteomes" id="UP000717585"/>
    </source>
</evidence>
<feature type="region of interest" description="Disordered" evidence="1">
    <location>
        <begin position="169"/>
        <end position="190"/>
    </location>
</feature>
<name>A0A8J6AUT4_9EUKA</name>